<dbReference type="InterPro" id="IPR045853">
    <property type="entry name" value="Pep_chain_release_fac_I_sf"/>
</dbReference>
<organism evidence="4 5">
    <name type="scientific">Erythrobacter westpacificensis</name>
    <dbReference type="NCBI Taxonomy" id="1055231"/>
    <lineage>
        <taxon>Bacteria</taxon>
        <taxon>Pseudomonadati</taxon>
        <taxon>Pseudomonadota</taxon>
        <taxon>Alphaproteobacteria</taxon>
        <taxon>Sphingomonadales</taxon>
        <taxon>Erythrobacteraceae</taxon>
        <taxon>Erythrobacter/Porphyrobacter group</taxon>
        <taxon>Erythrobacter</taxon>
    </lineage>
</organism>
<dbReference type="Proteomes" id="UP001500518">
    <property type="component" value="Unassembled WGS sequence"/>
</dbReference>
<dbReference type="InterPro" id="IPR000352">
    <property type="entry name" value="Pep_chain_release_fac_I"/>
</dbReference>
<reference evidence="5" key="1">
    <citation type="journal article" date="2019" name="Int. J. Syst. Evol. Microbiol.">
        <title>The Global Catalogue of Microorganisms (GCM) 10K type strain sequencing project: providing services to taxonomists for standard genome sequencing and annotation.</title>
        <authorList>
            <consortium name="The Broad Institute Genomics Platform"/>
            <consortium name="The Broad Institute Genome Sequencing Center for Infectious Disease"/>
            <person name="Wu L."/>
            <person name="Ma J."/>
        </authorList>
    </citation>
    <scope>NUCLEOTIDE SEQUENCE [LARGE SCALE GENOMIC DNA]</scope>
    <source>
        <strain evidence="5">JCM 18014</strain>
    </source>
</reference>
<evidence type="ECO:0000259" key="3">
    <source>
        <dbReference type="Pfam" id="PF00472"/>
    </source>
</evidence>
<keyword evidence="4" id="KW-0378">Hydrolase</keyword>
<evidence type="ECO:0000256" key="1">
    <source>
        <dbReference type="ARBA" id="ARBA00010835"/>
    </source>
</evidence>
<name>A0ABP9KF19_9SPHN</name>
<evidence type="ECO:0000313" key="4">
    <source>
        <dbReference type="EMBL" id="GAA5055672.1"/>
    </source>
</evidence>
<dbReference type="SUPFAM" id="SSF75620">
    <property type="entry name" value="Release factor"/>
    <property type="match status" value="1"/>
</dbReference>
<dbReference type="Gene3D" id="3.30.160.20">
    <property type="match status" value="1"/>
</dbReference>
<evidence type="ECO:0000256" key="2">
    <source>
        <dbReference type="SAM" id="MobiDB-lite"/>
    </source>
</evidence>
<proteinExistence type="inferred from homology"/>
<dbReference type="GO" id="GO:0016787">
    <property type="term" value="F:hydrolase activity"/>
    <property type="evidence" value="ECO:0007669"/>
    <property type="project" value="UniProtKB-KW"/>
</dbReference>
<dbReference type="RefSeq" id="WP_346032918.1">
    <property type="nucleotide sequence ID" value="NZ_BAABHV010000010.1"/>
</dbReference>
<feature type="domain" description="Prokaryotic-type class I peptide chain release factors" evidence="3">
    <location>
        <begin position="13"/>
        <end position="129"/>
    </location>
</feature>
<feature type="compositionally biased region" description="Basic residues" evidence="2">
    <location>
        <begin position="100"/>
        <end position="123"/>
    </location>
</feature>
<accession>A0ABP9KF19</accession>
<dbReference type="EMBL" id="BAABHV010000010">
    <property type="protein sequence ID" value="GAA5055672.1"/>
    <property type="molecule type" value="Genomic_DNA"/>
</dbReference>
<dbReference type="Pfam" id="PF00472">
    <property type="entry name" value="RF-1"/>
    <property type="match status" value="1"/>
</dbReference>
<dbReference type="PANTHER" id="PTHR47814:SF1">
    <property type="entry name" value="PEPTIDYL-TRNA HYDROLASE ARFB"/>
    <property type="match status" value="1"/>
</dbReference>
<keyword evidence="5" id="KW-1185">Reference proteome</keyword>
<evidence type="ECO:0000313" key="5">
    <source>
        <dbReference type="Proteomes" id="UP001500518"/>
    </source>
</evidence>
<comment type="similarity">
    <text evidence="1">Belongs to the prokaryotic/mitochondrial release factor family.</text>
</comment>
<feature type="compositionally biased region" description="Basic and acidic residues" evidence="2">
    <location>
        <begin position="124"/>
        <end position="134"/>
    </location>
</feature>
<sequence>MGRILDRAHEIAEESFIAASGPGGQNVNKVATAVQLRFNIYALGLPPRVFHRLKDIAGNKLSQSGDIVIDARSHRTQDANRRDARERMAAMIEEAIKEPKKRAKTRVNRLNKKKRLASKKAHGEKKAMRGKIDL</sequence>
<feature type="region of interest" description="Disordered" evidence="2">
    <location>
        <begin position="100"/>
        <end position="134"/>
    </location>
</feature>
<gene>
    <name evidence="4" type="primary">arfB</name>
    <name evidence="4" type="ORF">GCM10023208_19740</name>
</gene>
<protein>
    <submittedName>
        <fullName evidence="4">Alternative ribosome rescue aminoacyl-tRNA hydrolase ArfB</fullName>
    </submittedName>
</protein>
<comment type="caution">
    <text evidence="4">The sequence shown here is derived from an EMBL/GenBank/DDBJ whole genome shotgun (WGS) entry which is preliminary data.</text>
</comment>
<dbReference type="NCBIfam" id="NF006718">
    <property type="entry name" value="PRK09256.1"/>
    <property type="match status" value="1"/>
</dbReference>
<dbReference type="PANTHER" id="PTHR47814">
    <property type="entry name" value="PEPTIDYL-TRNA HYDROLASE ARFB"/>
    <property type="match status" value="1"/>
</dbReference>